<dbReference type="PANTHER" id="PTHR43830">
    <property type="entry name" value="PROTEIN PSP1"/>
    <property type="match status" value="1"/>
</dbReference>
<sequence length="219" mass="24879">MEQKLAIKLRNKEVCPISSKDDIKIGARVVVKTSRGEEYGQIVSFPKKYPKQLNAEAHLKKVLRYATEQDIKKAETLPDKEAKAVETASAKAREFELSIKIIAAEYIFDLSKLYLYYKSTKEREAPNLRDYRKHLAGLFSAEVTLRHLSPRDEARFIGGLGHCGRSLCCGSWLTEPRHVTVKMVKEQGMQISPSKTSGMCNRLMCCLSYEFEKKEGGKK</sequence>
<dbReference type="GO" id="GO:0005737">
    <property type="term" value="C:cytoplasm"/>
    <property type="evidence" value="ECO:0007669"/>
    <property type="project" value="TreeGrafter"/>
</dbReference>
<dbReference type="EMBL" id="MEUJ01000004">
    <property type="protein sequence ID" value="OGC40148.1"/>
    <property type="molecule type" value="Genomic_DNA"/>
</dbReference>
<evidence type="ECO:0000259" key="1">
    <source>
        <dbReference type="PROSITE" id="PS51411"/>
    </source>
</evidence>
<reference evidence="2 3" key="1">
    <citation type="journal article" date="2016" name="Nat. Commun.">
        <title>Thousands of microbial genomes shed light on interconnected biogeochemical processes in an aquifer system.</title>
        <authorList>
            <person name="Anantharaman K."/>
            <person name="Brown C.T."/>
            <person name="Hug L.A."/>
            <person name="Sharon I."/>
            <person name="Castelle C.J."/>
            <person name="Probst A.J."/>
            <person name="Thomas B.C."/>
            <person name="Singh A."/>
            <person name="Wilkins M.J."/>
            <person name="Karaoz U."/>
            <person name="Brodie E.L."/>
            <person name="Williams K.H."/>
            <person name="Hubbard S.S."/>
            <person name="Banfield J.F."/>
        </authorList>
    </citation>
    <scope>NUCLEOTIDE SEQUENCE [LARGE SCALE GENOMIC DNA]</scope>
</reference>
<dbReference type="InterPro" id="IPR047767">
    <property type="entry name" value="PSP1-like"/>
</dbReference>
<dbReference type="NCBIfam" id="NF041131">
    <property type="entry name" value="RicT_YaaT_fam"/>
    <property type="match status" value="1"/>
</dbReference>
<organism evidence="2 3">
    <name type="scientific">candidate division WOR-1 bacterium RIFOXYC2_FULL_46_14</name>
    <dbReference type="NCBI Taxonomy" id="1802587"/>
    <lineage>
        <taxon>Bacteria</taxon>
        <taxon>Bacillati</taxon>
        <taxon>Saganbacteria</taxon>
    </lineage>
</organism>
<comment type="caution">
    <text evidence="2">The sequence shown here is derived from an EMBL/GenBank/DDBJ whole genome shotgun (WGS) entry which is preliminary data.</text>
</comment>
<dbReference type="InterPro" id="IPR007557">
    <property type="entry name" value="PSP1_C"/>
</dbReference>
<dbReference type="PROSITE" id="PS51411">
    <property type="entry name" value="PSP1_C"/>
    <property type="match status" value="1"/>
</dbReference>
<feature type="domain" description="PSP1 C-terminal" evidence="1">
    <location>
        <begin position="60"/>
        <end position="148"/>
    </location>
</feature>
<evidence type="ECO:0000313" key="2">
    <source>
        <dbReference type="EMBL" id="OGC40148.1"/>
    </source>
</evidence>
<proteinExistence type="predicted"/>
<protein>
    <recommendedName>
        <fullName evidence="1">PSP1 C-terminal domain-containing protein</fullName>
    </recommendedName>
</protein>
<name>A0A1F4U5A5_UNCSA</name>
<dbReference type="PANTHER" id="PTHR43830:SF3">
    <property type="entry name" value="PROTEIN PSP1"/>
    <property type="match status" value="1"/>
</dbReference>
<gene>
    <name evidence="2" type="ORF">A2438_02545</name>
</gene>
<accession>A0A1F4U5A5</accession>
<dbReference type="AlphaFoldDB" id="A0A1F4U5A5"/>
<dbReference type="Proteomes" id="UP000179242">
    <property type="component" value="Unassembled WGS sequence"/>
</dbReference>
<dbReference type="Pfam" id="PF04468">
    <property type="entry name" value="PSP1"/>
    <property type="match status" value="1"/>
</dbReference>
<evidence type="ECO:0000313" key="3">
    <source>
        <dbReference type="Proteomes" id="UP000179242"/>
    </source>
</evidence>